<evidence type="ECO:0000256" key="2">
    <source>
        <dbReference type="ARBA" id="ARBA00022729"/>
    </source>
</evidence>
<dbReference type="Gene3D" id="1.10.1240.20">
    <property type="entry name" value="Lytic transglycosylase, superhelical linker domain"/>
    <property type="match status" value="1"/>
</dbReference>
<name>A0A2Z6E881_9GAMM</name>
<reference evidence="7" key="1">
    <citation type="submission" date="2018-04" db="EMBL/GenBank/DDBJ databases">
        <authorList>
            <person name="Watanabe M."/>
            <person name="Kojima H."/>
        </authorList>
    </citation>
    <scope>NUCLEOTIDE SEQUENCE [LARGE SCALE GENOMIC DNA]</scope>
    <source>
        <strain evidence="7">Dysh456</strain>
    </source>
</reference>
<feature type="domain" description="Lytic transglycosylase superhelical linker" evidence="5">
    <location>
        <begin position="388"/>
        <end position="443"/>
    </location>
</feature>
<evidence type="ECO:0000259" key="4">
    <source>
        <dbReference type="Pfam" id="PF01464"/>
    </source>
</evidence>
<dbReference type="InterPro" id="IPR012289">
    <property type="entry name" value="Lytic_TGlycosylase_superhlx_L"/>
</dbReference>
<keyword evidence="2" id="KW-0732">Signal</keyword>
<dbReference type="Gene3D" id="1.10.530.10">
    <property type="match status" value="1"/>
</dbReference>
<sequence>MLLTGVAQAADAATAAQREAFRQAWAAAQQGGEGWRAWDAQLAGYPLYPYLEAAALSHDLRQLDRARVEDYLRRYPDAIPAADLRRDFLLELARRQDWDGFLALYRPGLGDALACHALRARLARGGTLDFDRDLAALWEKPALPDACDDVLAAAHAQGLLTTTRLWARIDTALAAGQGGTVAALAAWLPADQAPAAQHLALALRDPANAVRDAATWPDAPRERQAAALAVQRLARRRPADAAAAWQALQPRLRFDAAEIAAIEYALALYQATDFDERALERLAALPAAAQTPLSRAWRARVALARLDWPAVLAAIAAMPAEQQDDAEWRYFRARAAEALGQSAQARTLYAALAAEPGYFGFLAADRLGTGYALCPLEPPHDPAREQALANDPGLVRAFELYAVGLPRLARREWARALEGADADTLALAAELAFRQGWYDRAIYVFSHGPGLRYYDRRFPLAEEDGLPAQADQAGIEPAFAYAIARAESAWTVDARSGADARGLMQLLPTTAAQVARRHGLDWQGGDSLYDPAVNVALGTRYLAELAGRFGGAPWLTAAAYNAGPDKVQQWLDARGALPPDVFIATIPYAETREYVARVLAFSVIYDWRLHGAPLPMSARLQPPGQAAPAATRRPVSCAAAPAPAELETR</sequence>
<dbReference type="PANTHER" id="PTHR37423">
    <property type="entry name" value="SOLUBLE LYTIC MUREIN TRANSGLYCOSYLASE-RELATED"/>
    <property type="match status" value="1"/>
</dbReference>
<reference evidence="7" key="2">
    <citation type="submission" date="2018-06" db="EMBL/GenBank/DDBJ databases">
        <title>Genome sequence of Rhodanobacteraceae bacterium strain Dysh456.</title>
        <authorList>
            <person name="Fukui M."/>
        </authorList>
    </citation>
    <scope>NUCLEOTIDE SEQUENCE [LARGE SCALE GENOMIC DNA]</scope>
    <source>
        <strain evidence="7">Dysh456</strain>
    </source>
</reference>
<keyword evidence="7" id="KW-1185">Reference proteome</keyword>
<feature type="domain" description="Transglycosylase SLT" evidence="4">
    <location>
        <begin position="469"/>
        <end position="578"/>
    </location>
</feature>
<dbReference type="AlphaFoldDB" id="A0A2Z6E881"/>
<proteinExistence type="inferred from homology"/>
<dbReference type="PANTHER" id="PTHR37423:SF5">
    <property type="entry name" value="SOLUBLE LYTIC MUREIN TRANSGLYCOSYLASE"/>
    <property type="match status" value="1"/>
</dbReference>
<dbReference type="GO" id="GO:0004553">
    <property type="term" value="F:hydrolase activity, hydrolyzing O-glycosyl compounds"/>
    <property type="evidence" value="ECO:0007669"/>
    <property type="project" value="InterPro"/>
</dbReference>
<organism evidence="6 7">
    <name type="scientific">Aerosticca soli</name>
    <dbReference type="NCBI Taxonomy" id="2010829"/>
    <lineage>
        <taxon>Bacteria</taxon>
        <taxon>Pseudomonadati</taxon>
        <taxon>Pseudomonadota</taxon>
        <taxon>Gammaproteobacteria</taxon>
        <taxon>Lysobacterales</taxon>
        <taxon>Rhodanobacteraceae</taxon>
        <taxon>Aerosticca</taxon>
    </lineage>
</organism>
<dbReference type="InterPro" id="IPR008939">
    <property type="entry name" value="Lytic_TGlycosylase_superhlx_U"/>
</dbReference>
<comment type="similarity">
    <text evidence="1">Belongs to the transglycosylase Slt family.</text>
</comment>
<accession>A0A2Z6E881</accession>
<gene>
    <name evidence="6" type="ORF">ALSL_2643</name>
</gene>
<dbReference type="SUPFAM" id="SSF53955">
    <property type="entry name" value="Lysozyme-like"/>
    <property type="match status" value="1"/>
</dbReference>
<evidence type="ECO:0000313" key="6">
    <source>
        <dbReference type="EMBL" id="BBD81267.1"/>
    </source>
</evidence>
<protein>
    <submittedName>
        <fullName evidence="6">Soluble lytic murein transglycosylase</fullName>
    </submittedName>
</protein>
<dbReference type="InterPro" id="IPR008258">
    <property type="entry name" value="Transglycosylase_SLT_dom_1"/>
</dbReference>
<dbReference type="CDD" id="cd13401">
    <property type="entry name" value="Slt70-like"/>
    <property type="match status" value="1"/>
</dbReference>
<dbReference type="EMBL" id="AP018560">
    <property type="protein sequence ID" value="BBD81267.1"/>
    <property type="molecule type" value="Genomic_DNA"/>
</dbReference>
<dbReference type="InterPro" id="IPR023346">
    <property type="entry name" value="Lysozyme-like_dom_sf"/>
</dbReference>
<dbReference type="GO" id="GO:0042597">
    <property type="term" value="C:periplasmic space"/>
    <property type="evidence" value="ECO:0007669"/>
    <property type="project" value="InterPro"/>
</dbReference>
<dbReference type="SUPFAM" id="SSF48435">
    <property type="entry name" value="Bacterial muramidases"/>
    <property type="match status" value="1"/>
</dbReference>
<evidence type="ECO:0000256" key="3">
    <source>
        <dbReference type="SAM" id="MobiDB-lite"/>
    </source>
</evidence>
<evidence type="ECO:0000313" key="7">
    <source>
        <dbReference type="Proteomes" id="UP000270530"/>
    </source>
</evidence>
<dbReference type="KEGG" id="rbd:ALSL_2643"/>
<dbReference type="Pfam" id="PF01464">
    <property type="entry name" value="SLT"/>
    <property type="match status" value="1"/>
</dbReference>
<feature type="region of interest" description="Disordered" evidence="3">
    <location>
        <begin position="620"/>
        <end position="649"/>
    </location>
</feature>
<dbReference type="Gene3D" id="1.25.20.10">
    <property type="entry name" value="Bacterial muramidases"/>
    <property type="match status" value="1"/>
</dbReference>
<evidence type="ECO:0000256" key="1">
    <source>
        <dbReference type="ARBA" id="ARBA00007734"/>
    </source>
</evidence>
<dbReference type="Proteomes" id="UP000270530">
    <property type="component" value="Chromosome"/>
</dbReference>
<dbReference type="InterPro" id="IPR037061">
    <property type="entry name" value="Lytic_TGlycoase_superhlx_L_sf"/>
</dbReference>
<evidence type="ECO:0000259" key="5">
    <source>
        <dbReference type="Pfam" id="PF14718"/>
    </source>
</evidence>
<dbReference type="Pfam" id="PF14718">
    <property type="entry name" value="SLT_L"/>
    <property type="match status" value="1"/>
</dbReference>